<dbReference type="Gene3D" id="3.40.430.10">
    <property type="entry name" value="Dihydrofolate Reductase, subunit A"/>
    <property type="match status" value="1"/>
</dbReference>
<name>A0ABM3FRY3_NEOLC</name>
<dbReference type="PRINTS" id="PR00070">
    <property type="entry name" value="DHFR"/>
</dbReference>
<evidence type="ECO:0000256" key="3">
    <source>
        <dbReference type="ARBA" id="ARBA00022563"/>
    </source>
</evidence>
<proteinExistence type="inferred from homology"/>
<dbReference type="GeneID" id="107223792"/>
<dbReference type="InterPro" id="IPR017925">
    <property type="entry name" value="DHFR_CS"/>
</dbReference>
<evidence type="ECO:0000256" key="2">
    <source>
        <dbReference type="ARBA" id="ARBA00012856"/>
    </source>
</evidence>
<evidence type="ECO:0000313" key="9">
    <source>
        <dbReference type="Proteomes" id="UP000829291"/>
    </source>
</evidence>
<comment type="similarity">
    <text evidence="7">Belongs to the dihydrofolate reductase family.</text>
</comment>
<comment type="pathway">
    <text evidence="1">Cofactor biosynthesis; tetrahydrofolate biosynthesis; 5,6,7,8-tetrahydrofolate from 7,8-dihydrofolate: step 1/1.</text>
</comment>
<protein>
    <recommendedName>
        <fullName evidence="2">dihydrofolate reductase</fullName>
        <ecNumber evidence="2">1.5.1.3</ecNumber>
    </recommendedName>
</protein>
<dbReference type="InterPro" id="IPR024072">
    <property type="entry name" value="DHFR-like_dom_sf"/>
</dbReference>
<evidence type="ECO:0000256" key="7">
    <source>
        <dbReference type="RuleBase" id="RU004474"/>
    </source>
</evidence>
<keyword evidence="9" id="KW-1185">Reference proteome</keyword>
<dbReference type="SUPFAM" id="SSF53597">
    <property type="entry name" value="Dihydrofolate reductase-like"/>
    <property type="match status" value="1"/>
</dbReference>
<dbReference type="Pfam" id="PF00186">
    <property type="entry name" value="DHFR_1"/>
    <property type="match status" value="1"/>
</dbReference>
<dbReference type="CDD" id="cd00209">
    <property type="entry name" value="DHFR"/>
    <property type="match status" value="1"/>
</dbReference>
<keyword evidence="4" id="KW-0521">NADP</keyword>
<evidence type="ECO:0000256" key="6">
    <source>
        <dbReference type="ARBA" id="ARBA00048873"/>
    </source>
</evidence>
<evidence type="ECO:0000259" key="8">
    <source>
        <dbReference type="PROSITE" id="PS51330"/>
    </source>
</evidence>
<accession>A0ABM3FRY3</accession>
<organism evidence="9 10">
    <name type="scientific">Neodiprion lecontei</name>
    <name type="common">Redheaded pine sawfly</name>
    <dbReference type="NCBI Taxonomy" id="441921"/>
    <lineage>
        <taxon>Eukaryota</taxon>
        <taxon>Metazoa</taxon>
        <taxon>Ecdysozoa</taxon>
        <taxon>Arthropoda</taxon>
        <taxon>Hexapoda</taxon>
        <taxon>Insecta</taxon>
        <taxon>Pterygota</taxon>
        <taxon>Neoptera</taxon>
        <taxon>Endopterygota</taxon>
        <taxon>Hymenoptera</taxon>
        <taxon>Tenthredinoidea</taxon>
        <taxon>Diprionidae</taxon>
        <taxon>Diprioninae</taxon>
        <taxon>Neodiprion</taxon>
    </lineage>
</organism>
<dbReference type="EC" id="1.5.1.3" evidence="2"/>
<evidence type="ECO:0000313" key="10">
    <source>
        <dbReference type="RefSeq" id="XP_046590778.1"/>
    </source>
</evidence>
<comment type="catalytic activity">
    <reaction evidence="6">
        <text>(6S)-5,6,7,8-tetrahydrofolate + NADP(+) = 7,8-dihydrofolate + NADPH + H(+)</text>
        <dbReference type="Rhea" id="RHEA:15009"/>
        <dbReference type="ChEBI" id="CHEBI:15378"/>
        <dbReference type="ChEBI" id="CHEBI:57451"/>
        <dbReference type="ChEBI" id="CHEBI:57453"/>
        <dbReference type="ChEBI" id="CHEBI:57783"/>
        <dbReference type="ChEBI" id="CHEBI:58349"/>
        <dbReference type="EC" id="1.5.1.3"/>
    </reaction>
</comment>
<reference evidence="10" key="1">
    <citation type="submission" date="2025-08" db="UniProtKB">
        <authorList>
            <consortium name="RefSeq"/>
        </authorList>
    </citation>
    <scope>IDENTIFICATION</scope>
    <source>
        <tissue evidence="10">Thorax and Abdomen</tissue>
    </source>
</reference>
<dbReference type="PROSITE" id="PS00075">
    <property type="entry name" value="DHFR_1"/>
    <property type="match status" value="1"/>
</dbReference>
<evidence type="ECO:0000256" key="4">
    <source>
        <dbReference type="ARBA" id="ARBA00022857"/>
    </source>
</evidence>
<dbReference type="InterPro" id="IPR001796">
    <property type="entry name" value="DHFR_dom"/>
</dbReference>
<dbReference type="InterPro" id="IPR012259">
    <property type="entry name" value="DHFR"/>
</dbReference>
<evidence type="ECO:0000256" key="1">
    <source>
        <dbReference type="ARBA" id="ARBA00004903"/>
    </source>
</evidence>
<feature type="domain" description="DHFR" evidence="8">
    <location>
        <begin position="37"/>
        <end position="214"/>
    </location>
</feature>
<keyword evidence="3" id="KW-0554">One-carbon metabolism</keyword>
<dbReference type="PROSITE" id="PS51330">
    <property type="entry name" value="DHFR_2"/>
    <property type="match status" value="1"/>
</dbReference>
<dbReference type="PANTHER" id="PTHR48069">
    <property type="entry name" value="DIHYDROFOLATE REDUCTASE"/>
    <property type="match status" value="1"/>
</dbReference>
<dbReference type="Proteomes" id="UP000829291">
    <property type="component" value="Chromosome 3"/>
</dbReference>
<gene>
    <name evidence="10" type="primary">LOC107223792</name>
</gene>
<dbReference type="PANTHER" id="PTHR48069:SF3">
    <property type="entry name" value="DIHYDROFOLATE REDUCTASE"/>
    <property type="match status" value="1"/>
</dbReference>
<keyword evidence="5" id="KW-0560">Oxidoreductase</keyword>
<dbReference type="RefSeq" id="XP_046590778.1">
    <property type="nucleotide sequence ID" value="XM_046734822.1"/>
</dbReference>
<evidence type="ECO:0000256" key="5">
    <source>
        <dbReference type="ARBA" id="ARBA00023002"/>
    </source>
</evidence>
<sequence length="215" mass="24743">MCRSRAAGSTFRACPPIILKEFIKKKTRVRPLTEDIGISVNGIVSENQGIGINGRLPWRLKKEMAYFTRLTTETKDPSKKNVVIMGRRTWDVMPKKYRPLSNRINVVLTSKDLILGDEALVCKSFPEALEKLSKIPLTDKIERIWVIGGSSVYKAAMELPNFHRLYLTLVRKYFECDTYFPPISNEFHLVKDPEVPEGIQEENGLQYEFKVYEKA</sequence>